<evidence type="ECO:0000256" key="1">
    <source>
        <dbReference type="SAM" id="SignalP"/>
    </source>
</evidence>
<dbReference type="InterPro" id="IPR001563">
    <property type="entry name" value="Peptidase_S10"/>
</dbReference>
<keyword evidence="1" id="KW-0732">Signal</keyword>
<dbReference type="Pfam" id="PF00450">
    <property type="entry name" value="Peptidase_S10"/>
    <property type="match status" value="1"/>
</dbReference>
<dbReference type="RefSeq" id="WP_130533263.1">
    <property type="nucleotide sequence ID" value="NZ_SHMG01000001.1"/>
</dbReference>
<proteinExistence type="predicted"/>
<comment type="caution">
    <text evidence="2">The sequence shown here is derived from an EMBL/GenBank/DDBJ whole genome shotgun (WGS) entry which is preliminary data.</text>
</comment>
<dbReference type="EMBL" id="SHMG01000001">
    <property type="protein sequence ID" value="TAA46501.1"/>
    <property type="molecule type" value="Genomic_DNA"/>
</dbReference>
<dbReference type="AlphaFoldDB" id="A0A4Q8M8M5"/>
<accession>A0A4Q8M8M5</accession>
<dbReference type="SUPFAM" id="SSF53474">
    <property type="entry name" value="alpha/beta-Hydrolases"/>
    <property type="match status" value="1"/>
</dbReference>
<protein>
    <submittedName>
        <fullName evidence="2">Peptidase S10</fullName>
    </submittedName>
</protein>
<evidence type="ECO:0000313" key="2">
    <source>
        <dbReference type="EMBL" id="TAA46501.1"/>
    </source>
</evidence>
<dbReference type="GO" id="GO:0006508">
    <property type="term" value="P:proteolysis"/>
    <property type="evidence" value="ECO:0007669"/>
    <property type="project" value="InterPro"/>
</dbReference>
<organism evidence="2 3">
    <name type="scientific">Pseudoxanthomonas winnipegensis</name>
    <dbReference type="NCBI Taxonomy" id="2480810"/>
    <lineage>
        <taxon>Bacteria</taxon>
        <taxon>Pseudomonadati</taxon>
        <taxon>Pseudomonadota</taxon>
        <taxon>Gammaproteobacteria</taxon>
        <taxon>Lysobacterales</taxon>
        <taxon>Lysobacteraceae</taxon>
        <taxon>Pseudoxanthomonas</taxon>
    </lineage>
</organism>
<gene>
    <name evidence="2" type="ORF">EA655_02140</name>
</gene>
<feature type="signal peptide" evidence="1">
    <location>
        <begin position="1"/>
        <end position="39"/>
    </location>
</feature>
<dbReference type="InterPro" id="IPR029058">
    <property type="entry name" value="AB_hydrolase_fold"/>
</dbReference>
<sequence>MRSATARPGPARPKSPALLPILALALAMPLALSAGRVQAAEPGYVDPTTLGPVSLPAPVTTRHRGTFNGQRIAYAATVESYAIAGTDGRPLARLVSTAYVATSAGQTRPVLFAFNGGPIAASTPLHFGLLGPQRLAVPDDLHAKAAGFKLVDNRHSPLDATDIVIFDPASTGYSRVAEGVAPASQFSTRADARQLAQLVAAWLDRHGRRGSPVYLLGESYGTLRAPEAATQLKASGIAVDGIVLLGQAANILEYAQRRDNIVSYAVSLPTLAALGWYHGKVDRKGRSLAQFVDEAAAYGRDRYLTTLFLGNRASAPQREEVAQALQGFTGLPALAWLQADLKVSKVAYARQLFPGQILSASDGRYLLDAQGNSSSIPDYNAVAERYYRQVLKVPAQAGHYSTALPTSGDFNAWDWDSNKSPFGDYPWVGQLRDLLLSNPRCRLLVGNGYYDSQTTLGAMDYLAAQSGLPMPQVRTRYYEGGHMMYTVERSAADLAQDIRQLVRRTW</sequence>
<evidence type="ECO:0000313" key="3">
    <source>
        <dbReference type="Proteomes" id="UP000294164"/>
    </source>
</evidence>
<dbReference type="OrthoDB" id="9770107at2"/>
<reference evidence="2 3" key="1">
    <citation type="submission" date="2019-02" db="EMBL/GenBank/DDBJ databases">
        <title>WGS of Pseudoxanthomonas species novum from clinical isolates.</title>
        <authorList>
            <person name="Bernier A.-M."/>
            <person name="Bernard K."/>
            <person name="Vachon A."/>
        </authorList>
    </citation>
    <scope>NUCLEOTIDE SEQUENCE [LARGE SCALE GENOMIC DNA]</scope>
    <source>
        <strain evidence="2 3">NML130969</strain>
    </source>
</reference>
<dbReference type="Gene3D" id="3.40.50.1820">
    <property type="entry name" value="alpha/beta hydrolase"/>
    <property type="match status" value="1"/>
</dbReference>
<name>A0A4Q8M8M5_9GAMM</name>
<feature type="chain" id="PRO_5020440986" evidence="1">
    <location>
        <begin position="40"/>
        <end position="506"/>
    </location>
</feature>
<dbReference type="Proteomes" id="UP000294164">
    <property type="component" value="Unassembled WGS sequence"/>
</dbReference>
<dbReference type="GO" id="GO:0004185">
    <property type="term" value="F:serine-type carboxypeptidase activity"/>
    <property type="evidence" value="ECO:0007669"/>
    <property type="project" value="InterPro"/>
</dbReference>